<reference evidence="4" key="1">
    <citation type="journal article" date="2019" name="Nat. Commun.">
        <title>Genome-wide association mapping of date palm fruit traits.</title>
        <authorList>
            <person name="Hazzouri K.M."/>
            <person name="Gros-Balthazard M."/>
            <person name="Flowers J.M."/>
            <person name="Copetti D."/>
            <person name="Lemansour A."/>
            <person name="Lebrun M."/>
            <person name="Masmoudi K."/>
            <person name="Ferrand S."/>
            <person name="Dhar M.I."/>
            <person name="Fresquez Z.A."/>
            <person name="Rosas U."/>
            <person name="Zhang J."/>
            <person name="Talag J."/>
            <person name="Lee S."/>
            <person name="Kudrna D."/>
            <person name="Powell R.F."/>
            <person name="Leitch I.J."/>
            <person name="Krueger R.R."/>
            <person name="Wing R.A."/>
            <person name="Amiri K.M.A."/>
            <person name="Purugganan M.D."/>
        </authorList>
    </citation>
    <scope>NUCLEOTIDE SEQUENCE [LARGE SCALE GENOMIC DNA]</scope>
    <source>
        <strain evidence="4">cv. Khalas</strain>
    </source>
</reference>
<evidence type="ECO:0000313" key="5">
    <source>
        <dbReference type="RefSeq" id="XP_008802777.2"/>
    </source>
</evidence>
<dbReference type="InterPro" id="IPR046848">
    <property type="entry name" value="E_motif"/>
</dbReference>
<dbReference type="Pfam" id="PF14432">
    <property type="entry name" value="DYW_deaminase"/>
    <property type="match status" value="1"/>
</dbReference>
<dbReference type="InterPro" id="IPR032867">
    <property type="entry name" value="DYW_dom"/>
</dbReference>
<name>A0A8B7CNA0_PHODC</name>
<dbReference type="Pfam" id="PF01535">
    <property type="entry name" value="PPR"/>
    <property type="match status" value="1"/>
</dbReference>
<feature type="domain" description="DYW" evidence="3">
    <location>
        <begin position="519"/>
        <end position="611"/>
    </location>
</feature>
<dbReference type="InterPro" id="IPR046849">
    <property type="entry name" value="E2_motif"/>
</dbReference>
<protein>
    <submittedName>
        <fullName evidence="5">Pentatricopeptide repeat-containing protein At4g21065-like</fullName>
    </submittedName>
</protein>
<dbReference type="Pfam" id="PF20430">
    <property type="entry name" value="Eplus_motif"/>
    <property type="match status" value="1"/>
</dbReference>
<dbReference type="FunFam" id="1.25.40.10:FF:000427">
    <property type="entry name" value="Pentatricopeptide repeat-containing protein chloroplastic"/>
    <property type="match status" value="1"/>
</dbReference>
<dbReference type="Gene3D" id="1.25.40.10">
    <property type="entry name" value="Tetratricopeptide repeat domain"/>
    <property type="match status" value="3"/>
</dbReference>
<evidence type="ECO:0000259" key="3">
    <source>
        <dbReference type="Pfam" id="PF14432"/>
    </source>
</evidence>
<dbReference type="PANTHER" id="PTHR47926:SF501">
    <property type="entry name" value="DYW DOMAIN-CONTAINING PROTEIN"/>
    <property type="match status" value="1"/>
</dbReference>
<dbReference type="RefSeq" id="XP_008802777.2">
    <property type="nucleotide sequence ID" value="XM_008804555.3"/>
</dbReference>
<reference evidence="5" key="2">
    <citation type="submission" date="2025-08" db="UniProtKB">
        <authorList>
            <consortium name="RefSeq"/>
        </authorList>
    </citation>
    <scope>IDENTIFICATION</scope>
    <source>
        <tissue evidence="5">Young leaves</tissue>
    </source>
</reference>
<dbReference type="InterPro" id="IPR002885">
    <property type="entry name" value="PPR_rpt"/>
</dbReference>
<sequence>MDLRNMVFPSARHFKSLPPLVRTAARGRAAEQTCLALLQGCESLPELLQAQAFLLKSGLQANPLVLTKFTSTASSLDAVDAATSLLFSPRAATHLYDDFLFNTVIRSHAESHRPDSKQEAIFYYSLMLRRRRRPNKFTFPFLLKACAGLPHAHGVGSQVHASAVKFGFADDSYVQNTLIRMYSGSSTSLDSARKVFDRIPRSSPVTWSAMIAGYVRSGLSNEAVALFREMQVGRVRPDDVTIITVLSACADLGALELARWLGSYIERESIPKSLPLCNALVDTLAKCGDIDGAVALFERMPERSIVSWTSVIDGLAMHSRGSEAVCIFEAMKDAGVPPDDVAFIGVLTACSHAGMVDEGCRYFDSMRREFGIEPKIEHYGCMVDLFSRAGMVERAVNFVRTMPIEPNPVIWRTLVSACRIHGRLELGESINKQLLEEDPMNSSNYVLLSNVYASTRRWDKKWEIRKVMSKRGIRKVPGSSSVELDGEIYEFIAGDTSHLQSKEIYEMVEEIGKKLKRAGYVPISSEVLLDIDEGDKEDALHWHSEKLAIAFMLLKTPPRTPIWIVKNLRVCADCHLATKFISKVYDREITVRDRNRFHCFKDGFCSCKDFW</sequence>
<evidence type="ECO:0000256" key="1">
    <source>
        <dbReference type="ARBA" id="ARBA00022737"/>
    </source>
</evidence>
<evidence type="ECO:0000313" key="4">
    <source>
        <dbReference type="Proteomes" id="UP000228380"/>
    </source>
</evidence>
<proteinExistence type="predicted"/>
<evidence type="ECO:0000256" key="2">
    <source>
        <dbReference type="PROSITE-ProRule" id="PRU00708"/>
    </source>
</evidence>
<accession>A0A8B7CNA0</accession>
<dbReference type="GeneID" id="103716523"/>
<dbReference type="FunFam" id="1.25.40.10:FF:000242">
    <property type="entry name" value="Pentatricopeptide repeat-containing protein"/>
    <property type="match status" value="1"/>
</dbReference>
<dbReference type="Pfam" id="PF20431">
    <property type="entry name" value="E_motif"/>
    <property type="match status" value="1"/>
</dbReference>
<dbReference type="Proteomes" id="UP000228380">
    <property type="component" value="Chromosome 3"/>
</dbReference>
<keyword evidence="4" id="KW-1185">Reference proteome</keyword>
<keyword evidence="1" id="KW-0677">Repeat</keyword>
<dbReference type="GO" id="GO:0003723">
    <property type="term" value="F:RNA binding"/>
    <property type="evidence" value="ECO:0007669"/>
    <property type="project" value="InterPro"/>
</dbReference>
<dbReference type="InterPro" id="IPR046960">
    <property type="entry name" value="PPR_At4g14850-like_plant"/>
</dbReference>
<feature type="repeat" description="PPR" evidence="2">
    <location>
        <begin position="203"/>
        <end position="237"/>
    </location>
</feature>
<dbReference type="AlphaFoldDB" id="A0A8B7CNA0"/>
<dbReference type="InterPro" id="IPR011990">
    <property type="entry name" value="TPR-like_helical_dom_sf"/>
</dbReference>
<dbReference type="OrthoDB" id="185373at2759"/>
<dbReference type="GO" id="GO:0009451">
    <property type="term" value="P:RNA modification"/>
    <property type="evidence" value="ECO:0007669"/>
    <property type="project" value="InterPro"/>
</dbReference>
<dbReference type="PANTHER" id="PTHR47926">
    <property type="entry name" value="PENTATRICOPEPTIDE REPEAT-CONTAINING PROTEIN"/>
    <property type="match status" value="1"/>
</dbReference>
<dbReference type="NCBIfam" id="TIGR00756">
    <property type="entry name" value="PPR"/>
    <property type="match status" value="4"/>
</dbReference>
<dbReference type="GO" id="GO:0008270">
    <property type="term" value="F:zinc ion binding"/>
    <property type="evidence" value="ECO:0007669"/>
    <property type="project" value="InterPro"/>
</dbReference>
<dbReference type="Pfam" id="PF13041">
    <property type="entry name" value="PPR_2"/>
    <property type="match status" value="2"/>
</dbReference>
<organism evidence="4 5">
    <name type="scientific">Phoenix dactylifera</name>
    <name type="common">Date palm</name>
    <dbReference type="NCBI Taxonomy" id="42345"/>
    <lineage>
        <taxon>Eukaryota</taxon>
        <taxon>Viridiplantae</taxon>
        <taxon>Streptophyta</taxon>
        <taxon>Embryophyta</taxon>
        <taxon>Tracheophyta</taxon>
        <taxon>Spermatophyta</taxon>
        <taxon>Magnoliopsida</taxon>
        <taxon>Liliopsida</taxon>
        <taxon>Arecaceae</taxon>
        <taxon>Coryphoideae</taxon>
        <taxon>Phoeniceae</taxon>
        <taxon>Phoenix</taxon>
    </lineage>
</organism>
<dbReference type="PROSITE" id="PS51375">
    <property type="entry name" value="PPR"/>
    <property type="match status" value="3"/>
</dbReference>
<dbReference type="KEGG" id="pda:103716523"/>
<feature type="repeat" description="PPR" evidence="2">
    <location>
        <begin position="273"/>
        <end position="303"/>
    </location>
</feature>
<feature type="repeat" description="PPR" evidence="2">
    <location>
        <begin position="304"/>
        <end position="338"/>
    </location>
</feature>
<gene>
    <name evidence="5" type="primary">LOC103716523</name>
</gene>